<evidence type="ECO:0000256" key="2">
    <source>
        <dbReference type="ARBA" id="ARBA00023002"/>
    </source>
</evidence>
<dbReference type="InterPro" id="IPR008972">
    <property type="entry name" value="Cupredoxin"/>
</dbReference>
<dbReference type="GO" id="GO:0006826">
    <property type="term" value="P:iron ion transport"/>
    <property type="evidence" value="ECO:0007669"/>
    <property type="project" value="TreeGrafter"/>
</dbReference>
<reference evidence="6 7" key="1">
    <citation type="journal article" date="2015" name="Genome Biol.">
        <title>Comparative genomics of Steinernema reveals deeply conserved gene regulatory networks.</title>
        <authorList>
            <person name="Dillman A.R."/>
            <person name="Macchietto M."/>
            <person name="Porter C.F."/>
            <person name="Rogers A."/>
            <person name="Williams B."/>
            <person name="Antoshechkin I."/>
            <person name="Lee M.M."/>
            <person name="Goodwin Z."/>
            <person name="Lu X."/>
            <person name="Lewis E.E."/>
            <person name="Goodrich-Blair H."/>
            <person name="Stock S.P."/>
            <person name="Adams B.J."/>
            <person name="Sternberg P.W."/>
            <person name="Mortazavi A."/>
        </authorList>
    </citation>
    <scope>NUCLEOTIDE SEQUENCE [LARGE SCALE GENOMIC DNA]</scope>
    <source>
        <strain evidence="6 7">ALL</strain>
    </source>
</reference>
<accession>A0A4U5LZV1</accession>
<protein>
    <recommendedName>
        <fullName evidence="5">Plastocyanin-like domain-containing protein</fullName>
    </recommendedName>
</protein>
<dbReference type="STRING" id="34508.A0A4U5LZV1"/>
<gene>
    <name evidence="6" type="ORF">L596_028920</name>
</gene>
<dbReference type="Proteomes" id="UP000298663">
    <property type="component" value="Unassembled WGS sequence"/>
</dbReference>
<feature type="domain" description="Plastocyanin-like" evidence="5">
    <location>
        <begin position="15"/>
        <end position="128"/>
    </location>
</feature>
<evidence type="ECO:0000256" key="3">
    <source>
        <dbReference type="ARBA" id="ARBA00023008"/>
    </source>
</evidence>
<name>A0A4U5LZV1_STECR</name>
<dbReference type="PROSITE" id="PS00080">
    <property type="entry name" value="MULTICOPPER_OXIDASE2"/>
    <property type="match status" value="1"/>
</dbReference>
<dbReference type="SUPFAM" id="SSF49503">
    <property type="entry name" value="Cupredoxins"/>
    <property type="match status" value="1"/>
</dbReference>
<evidence type="ECO:0000313" key="6">
    <source>
        <dbReference type="EMBL" id="TKR61867.1"/>
    </source>
</evidence>
<feature type="region of interest" description="Disordered" evidence="4">
    <location>
        <begin position="134"/>
        <end position="153"/>
    </location>
</feature>
<evidence type="ECO:0000256" key="4">
    <source>
        <dbReference type="SAM" id="MobiDB-lite"/>
    </source>
</evidence>
<dbReference type="InterPro" id="IPR002355">
    <property type="entry name" value="Cu_oxidase_Cu_BS"/>
</dbReference>
<dbReference type="PANTHER" id="PTHR11709">
    <property type="entry name" value="MULTI-COPPER OXIDASE"/>
    <property type="match status" value="1"/>
</dbReference>
<dbReference type="Pfam" id="PF07731">
    <property type="entry name" value="Cu-oxidase_2"/>
    <property type="match status" value="1"/>
</dbReference>
<dbReference type="AlphaFoldDB" id="A0A4U5LZV1"/>
<reference evidence="6 7" key="2">
    <citation type="journal article" date="2019" name="G3 (Bethesda)">
        <title>Hybrid Assembly of the Genome of the Entomopathogenic Nematode Steinernema carpocapsae Identifies the X-Chromosome.</title>
        <authorList>
            <person name="Serra L."/>
            <person name="Macchietto M."/>
            <person name="Macias-Munoz A."/>
            <person name="McGill C.J."/>
            <person name="Rodriguez I.M."/>
            <person name="Rodriguez B."/>
            <person name="Murad R."/>
            <person name="Mortazavi A."/>
        </authorList>
    </citation>
    <scope>NUCLEOTIDE SEQUENCE [LARGE SCALE GENOMIC DNA]</scope>
    <source>
        <strain evidence="6 7">ALL</strain>
    </source>
</reference>
<keyword evidence="1" id="KW-0479">Metal-binding</keyword>
<dbReference type="InterPro" id="IPR045087">
    <property type="entry name" value="Cu-oxidase_fam"/>
</dbReference>
<proteinExistence type="predicted"/>
<evidence type="ECO:0000313" key="7">
    <source>
        <dbReference type="Proteomes" id="UP000298663"/>
    </source>
</evidence>
<dbReference type="EMBL" id="AZBU02000011">
    <property type="protein sequence ID" value="TKR61867.1"/>
    <property type="molecule type" value="Genomic_DNA"/>
</dbReference>
<dbReference type="GO" id="GO:0016491">
    <property type="term" value="F:oxidoreductase activity"/>
    <property type="evidence" value="ECO:0007669"/>
    <property type="project" value="UniProtKB-KW"/>
</dbReference>
<evidence type="ECO:0000259" key="5">
    <source>
        <dbReference type="Pfam" id="PF07731"/>
    </source>
</evidence>
<keyword evidence="7" id="KW-1185">Reference proteome</keyword>
<dbReference type="GO" id="GO:0005886">
    <property type="term" value="C:plasma membrane"/>
    <property type="evidence" value="ECO:0007669"/>
    <property type="project" value="TreeGrafter"/>
</dbReference>
<keyword evidence="2" id="KW-0560">Oxidoreductase</keyword>
<evidence type="ECO:0000256" key="1">
    <source>
        <dbReference type="ARBA" id="ARBA00022723"/>
    </source>
</evidence>
<organism evidence="6 7">
    <name type="scientific">Steinernema carpocapsae</name>
    <name type="common">Entomopathogenic nematode</name>
    <dbReference type="NCBI Taxonomy" id="34508"/>
    <lineage>
        <taxon>Eukaryota</taxon>
        <taxon>Metazoa</taxon>
        <taxon>Ecdysozoa</taxon>
        <taxon>Nematoda</taxon>
        <taxon>Chromadorea</taxon>
        <taxon>Rhabditida</taxon>
        <taxon>Tylenchina</taxon>
        <taxon>Panagrolaimomorpha</taxon>
        <taxon>Strongyloidoidea</taxon>
        <taxon>Steinernematidae</taxon>
        <taxon>Steinernema</taxon>
    </lineage>
</organism>
<dbReference type="GO" id="GO:0005507">
    <property type="term" value="F:copper ion binding"/>
    <property type="evidence" value="ECO:0007669"/>
    <property type="project" value="InterPro"/>
</dbReference>
<keyword evidence="3" id="KW-0186">Copper</keyword>
<comment type="caution">
    <text evidence="6">The sequence shown here is derived from an EMBL/GenBank/DDBJ whole genome shotgun (WGS) entry which is preliminary data.</text>
</comment>
<sequence length="153" mass="17162">MTFYNMDGSGDYTKESAHPMHMHGLHFYVMKIGYPEYNEKGHISHSNRDIPCGPETAPCSNLSFTDPSWALGNVPGMVEHPPLRDTIVVPAGGYVVIRFRATNPGWWLSHCHAKYHAANGLMFAYRIGENHEIPSPPDGFPKDCGNYEPEEPF</sequence>
<dbReference type="PANTHER" id="PTHR11709:SF394">
    <property type="entry name" value="FI03373P-RELATED"/>
    <property type="match status" value="1"/>
</dbReference>
<dbReference type="Gene3D" id="2.60.40.420">
    <property type="entry name" value="Cupredoxins - blue copper proteins"/>
    <property type="match status" value="1"/>
</dbReference>
<dbReference type="InterPro" id="IPR011706">
    <property type="entry name" value="Cu-oxidase_C"/>
</dbReference>
<dbReference type="OrthoDB" id="2121828at2759"/>